<keyword evidence="5" id="KW-0804">Transcription</keyword>
<evidence type="ECO:0000256" key="4">
    <source>
        <dbReference type="ARBA" id="ARBA00023125"/>
    </source>
</evidence>
<sequence length="303" mass="33289">LISGQERSVYIGELEEALMQGIVGIRANGDRRAFFAARQPPTLEIFPSWPTSFHQASKGNSQSADSTDSGTAHNTSSAHVDSSDSGKASGQPSEQNKKEMGGTTAAPRPGIASPNHHQPQDKRKLTEKNGKPLDAKVYPNLILWLLPSSLSHKQLWLCAGVDTRACPCRQWCAWTDARARACFTRAKRPRFIMRSRSIPVCMCKVRRACEAYVRVRLVVHACMLMGAEAHLLSALSQTLRRLAQNREAARKSRMRKKAYVQQLESSRIKLTQLEQDLQRARSQPQGLFVGGGGVAGGNISSGN</sequence>
<dbReference type="EMBL" id="NMUH01004174">
    <property type="protein sequence ID" value="MQM08648.1"/>
    <property type="molecule type" value="Genomic_DNA"/>
</dbReference>
<dbReference type="Pfam" id="PF00170">
    <property type="entry name" value="bZIP_1"/>
    <property type="match status" value="1"/>
</dbReference>
<feature type="coiled-coil region" evidence="7">
    <location>
        <begin position="232"/>
        <end position="283"/>
    </location>
</feature>
<evidence type="ECO:0000259" key="9">
    <source>
        <dbReference type="PROSITE" id="PS50217"/>
    </source>
</evidence>
<dbReference type="PROSITE" id="PS00036">
    <property type="entry name" value="BZIP_BASIC"/>
    <property type="match status" value="1"/>
</dbReference>
<accession>A0A843WQ22</accession>
<keyword evidence="7" id="KW-0175">Coiled coil</keyword>
<dbReference type="PANTHER" id="PTHR45693:SF9">
    <property type="entry name" value="TRANSCRIPTION FACTOR TGA9"/>
    <property type="match status" value="1"/>
</dbReference>
<dbReference type="SMART" id="SM00338">
    <property type="entry name" value="BRLZ"/>
    <property type="match status" value="1"/>
</dbReference>
<reference evidence="10" key="1">
    <citation type="submission" date="2017-07" db="EMBL/GenBank/DDBJ databases">
        <title>Taro Niue Genome Assembly and Annotation.</title>
        <authorList>
            <person name="Atibalentja N."/>
            <person name="Keating K."/>
            <person name="Fields C.J."/>
        </authorList>
    </citation>
    <scope>NUCLEOTIDE SEQUENCE</scope>
    <source>
        <strain evidence="10">Niue_2</strain>
        <tissue evidence="10">Leaf</tissue>
    </source>
</reference>
<dbReference type="FunFam" id="1.20.5.170:FF:000019">
    <property type="entry name" value="BZIP family transcription factor"/>
    <property type="match status" value="1"/>
</dbReference>
<evidence type="ECO:0000256" key="5">
    <source>
        <dbReference type="ARBA" id="ARBA00023163"/>
    </source>
</evidence>
<evidence type="ECO:0000313" key="10">
    <source>
        <dbReference type="EMBL" id="MQM08648.1"/>
    </source>
</evidence>
<keyword evidence="6" id="KW-0539">Nucleus</keyword>
<dbReference type="SUPFAM" id="SSF57959">
    <property type="entry name" value="Leucine zipper domain"/>
    <property type="match status" value="1"/>
</dbReference>
<feature type="domain" description="BZIP" evidence="9">
    <location>
        <begin position="240"/>
        <end position="279"/>
    </location>
</feature>
<keyword evidence="11" id="KW-1185">Reference proteome</keyword>
<dbReference type="PANTHER" id="PTHR45693">
    <property type="entry name" value="TRANSCRIPTION FACTOR TGA9"/>
    <property type="match status" value="1"/>
</dbReference>
<comment type="similarity">
    <text evidence="2">Belongs to the bZIP family.</text>
</comment>
<comment type="caution">
    <text evidence="10">The sequence shown here is derived from an EMBL/GenBank/DDBJ whole genome shotgun (WGS) entry which is preliminary data.</text>
</comment>
<evidence type="ECO:0000256" key="6">
    <source>
        <dbReference type="ARBA" id="ARBA00023242"/>
    </source>
</evidence>
<dbReference type="OrthoDB" id="2015618at2759"/>
<dbReference type="InterPro" id="IPR046347">
    <property type="entry name" value="bZIP_sf"/>
</dbReference>
<dbReference type="Proteomes" id="UP000652761">
    <property type="component" value="Unassembled WGS sequence"/>
</dbReference>
<evidence type="ECO:0000313" key="11">
    <source>
        <dbReference type="Proteomes" id="UP000652761"/>
    </source>
</evidence>
<dbReference type="PROSITE" id="PS50217">
    <property type="entry name" value="BZIP"/>
    <property type="match status" value="1"/>
</dbReference>
<keyword evidence="3" id="KW-0805">Transcription regulation</keyword>
<dbReference type="GO" id="GO:0005634">
    <property type="term" value="C:nucleus"/>
    <property type="evidence" value="ECO:0007669"/>
    <property type="project" value="UniProtKB-SubCell"/>
</dbReference>
<dbReference type="Gene3D" id="1.20.5.170">
    <property type="match status" value="1"/>
</dbReference>
<proteinExistence type="inferred from homology"/>
<evidence type="ECO:0000256" key="3">
    <source>
        <dbReference type="ARBA" id="ARBA00023015"/>
    </source>
</evidence>
<organism evidence="10 11">
    <name type="scientific">Colocasia esculenta</name>
    <name type="common">Wild taro</name>
    <name type="synonym">Arum esculentum</name>
    <dbReference type="NCBI Taxonomy" id="4460"/>
    <lineage>
        <taxon>Eukaryota</taxon>
        <taxon>Viridiplantae</taxon>
        <taxon>Streptophyta</taxon>
        <taxon>Embryophyta</taxon>
        <taxon>Tracheophyta</taxon>
        <taxon>Spermatophyta</taxon>
        <taxon>Magnoliopsida</taxon>
        <taxon>Liliopsida</taxon>
        <taxon>Araceae</taxon>
        <taxon>Aroideae</taxon>
        <taxon>Colocasieae</taxon>
        <taxon>Colocasia</taxon>
    </lineage>
</organism>
<dbReference type="InterPro" id="IPR004827">
    <property type="entry name" value="bZIP"/>
</dbReference>
<keyword evidence="4" id="KW-0238">DNA-binding</keyword>
<name>A0A843WQ22_COLES</name>
<feature type="compositionally biased region" description="Basic and acidic residues" evidence="8">
    <location>
        <begin position="118"/>
        <end position="130"/>
    </location>
</feature>
<dbReference type="AlphaFoldDB" id="A0A843WQ22"/>
<evidence type="ECO:0000256" key="2">
    <source>
        <dbReference type="ARBA" id="ARBA00007163"/>
    </source>
</evidence>
<comment type="subcellular location">
    <subcellularLocation>
        <location evidence="1">Nucleus</location>
    </subcellularLocation>
</comment>
<feature type="compositionally biased region" description="Polar residues" evidence="8">
    <location>
        <begin position="49"/>
        <end position="94"/>
    </location>
</feature>
<evidence type="ECO:0000256" key="7">
    <source>
        <dbReference type="SAM" id="Coils"/>
    </source>
</evidence>
<evidence type="ECO:0000256" key="1">
    <source>
        <dbReference type="ARBA" id="ARBA00004123"/>
    </source>
</evidence>
<evidence type="ECO:0000256" key="8">
    <source>
        <dbReference type="SAM" id="MobiDB-lite"/>
    </source>
</evidence>
<gene>
    <name evidence="10" type="ORF">Taro_041509</name>
</gene>
<dbReference type="GO" id="GO:0003700">
    <property type="term" value="F:DNA-binding transcription factor activity"/>
    <property type="evidence" value="ECO:0007669"/>
    <property type="project" value="InterPro"/>
</dbReference>
<feature type="non-terminal residue" evidence="10">
    <location>
        <position position="303"/>
    </location>
</feature>
<dbReference type="GO" id="GO:0003677">
    <property type="term" value="F:DNA binding"/>
    <property type="evidence" value="ECO:0007669"/>
    <property type="project" value="UniProtKB-KW"/>
</dbReference>
<feature type="region of interest" description="Disordered" evidence="8">
    <location>
        <begin position="45"/>
        <end position="130"/>
    </location>
</feature>
<protein>
    <recommendedName>
        <fullName evidence="9">BZIP domain-containing protein</fullName>
    </recommendedName>
</protein>